<dbReference type="Proteomes" id="UP000198859">
    <property type="component" value="Chromosome I"/>
</dbReference>
<dbReference type="NCBIfam" id="TIGR03941">
    <property type="entry name" value="tRNA_deam_assoc"/>
    <property type="match status" value="1"/>
</dbReference>
<keyword evidence="2" id="KW-1185">Reference proteome</keyword>
<dbReference type="InterPro" id="IPR023869">
    <property type="entry name" value="tRNA_Adeno_NH3ase_assoc_put"/>
</dbReference>
<sequence length="167" mass="17779">MVEITDAEVQEIDVAVVAYRDEGTWHLAELPDEALGSVESIGQELRRYPDRDGALALISVAEDFSLLVRSRGAGAGVRVLLSDASAATDWHLARSATDHLGLEVEEDDEDEVGPAGDLGIVSDLGVDATEMGELLDDDELFPDEVLSEVADAAGFGPRFDLLAGLED</sequence>
<dbReference type="STRING" id="642780.SAMN04488570_3049"/>
<accession>A0A1H1W622</accession>
<dbReference type="RefSeq" id="WP_091731351.1">
    <property type="nucleotide sequence ID" value="NZ_LT629757.1"/>
</dbReference>
<protein>
    <submittedName>
        <fullName evidence="1">Putative tRNA adenosine deaminase-associated protein</fullName>
    </submittedName>
</protein>
<dbReference type="OrthoDB" id="5189541at2"/>
<evidence type="ECO:0000313" key="2">
    <source>
        <dbReference type="Proteomes" id="UP000198859"/>
    </source>
</evidence>
<dbReference type="EMBL" id="LT629757">
    <property type="protein sequence ID" value="SDS92494.1"/>
    <property type="molecule type" value="Genomic_DNA"/>
</dbReference>
<gene>
    <name evidence="1" type="ORF">SAMN04488570_3049</name>
</gene>
<name>A0A1H1W622_9ACTN</name>
<dbReference type="AlphaFoldDB" id="A0A1H1W622"/>
<proteinExistence type="predicted"/>
<organism evidence="1 2">
    <name type="scientific">Nocardioides scoriae</name>
    <dbReference type="NCBI Taxonomy" id="642780"/>
    <lineage>
        <taxon>Bacteria</taxon>
        <taxon>Bacillati</taxon>
        <taxon>Actinomycetota</taxon>
        <taxon>Actinomycetes</taxon>
        <taxon>Propionibacteriales</taxon>
        <taxon>Nocardioidaceae</taxon>
        <taxon>Nocardioides</taxon>
    </lineage>
</organism>
<evidence type="ECO:0000313" key="1">
    <source>
        <dbReference type="EMBL" id="SDS92494.1"/>
    </source>
</evidence>
<reference evidence="2" key="1">
    <citation type="submission" date="2016-10" db="EMBL/GenBank/DDBJ databases">
        <authorList>
            <person name="Varghese N."/>
            <person name="Submissions S."/>
        </authorList>
    </citation>
    <scope>NUCLEOTIDE SEQUENCE [LARGE SCALE GENOMIC DNA]</scope>
    <source>
        <strain evidence="2">DSM 22127</strain>
    </source>
</reference>